<feature type="transmembrane region" description="Helical" evidence="10">
    <location>
        <begin position="423"/>
        <end position="444"/>
    </location>
</feature>
<dbReference type="EnsemblMetazoa" id="AFAF007792-RA">
    <property type="protein sequence ID" value="AFAF007792-PA"/>
    <property type="gene ID" value="AFAF007792"/>
</dbReference>
<dbReference type="Pfam" id="PF02949">
    <property type="entry name" value="7tm_6"/>
    <property type="match status" value="1"/>
</dbReference>
<feature type="transmembrane region" description="Helical" evidence="10">
    <location>
        <begin position="186"/>
        <end position="210"/>
    </location>
</feature>
<evidence type="ECO:0000256" key="7">
    <source>
        <dbReference type="ARBA" id="ARBA00023136"/>
    </source>
</evidence>
<feature type="transmembrane region" description="Helical" evidence="10">
    <location>
        <begin position="323"/>
        <end position="346"/>
    </location>
</feature>
<evidence type="ECO:0000256" key="5">
    <source>
        <dbReference type="ARBA" id="ARBA00022725"/>
    </source>
</evidence>
<dbReference type="GO" id="GO:0004984">
    <property type="term" value="F:olfactory receptor activity"/>
    <property type="evidence" value="ECO:0007669"/>
    <property type="project" value="InterPro"/>
</dbReference>
<keyword evidence="12" id="KW-1185">Reference proteome</keyword>
<feature type="transmembrane region" description="Helical" evidence="10">
    <location>
        <begin position="244"/>
        <end position="273"/>
    </location>
</feature>
<reference evidence="12" key="1">
    <citation type="submission" date="2014-01" db="EMBL/GenBank/DDBJ databases">
        <title>The Genome Sequence of Anopheles farauti FAR1 (V2).</title>
        <authorList>
            <consortium name="The Broad Institute Genomics Platform"/>
            <person name="Neafsey D.E."/>
            <person name="Besansky N."/>
            <person name="Howell P."/>
            <person name="Walton C."/>
            <person name="Young S.K."/>
            <person name="Zeng Q."/>
            <person name="Gargeya S."/>
            <person name="Fitzgerald M."/>
            <person name="Haas B."/>
            <person name="Abouelleil A."/>
            <person name="Allen A.W."/>
            <person name="Alvarado L."/>
            <person name="Arachchi H.M."/>
            <person name="Berlin A.M."/>
            <person name="Chapman S.B."/>
            <person name="Gainer-Dewar J."/>
            <person name="Goldberg J."/>
            <person name="Griggs A."/>
            <person name="Gujja S."/>
            <person name="Hansen M."/>
            <person name="Howarth C."/>
            <person name="Imamovic A."/>
            <person name="Ireland A."/>
            <person name="Larimer J."/>
            <person name="McCowan C."/>
            <person name="Murphy C."/>
            <person name="Pearson M."/>
            <person name="Poon T.W."/>
            <person name="Priest M."/>
            <person name="Roberts A."/>
            <person name="Saif S."/>
            <person name="Shea T."/>
            <person name="Sisk P."/>
            <person name="Sykes S."/>
            <person name="Wortman J."/>
            <person name="Nusbaum C."/>
            <person name="Birren B."/>
        </authorList>
    </citation>
    <scope>NUCLEOTIDE SEQUENCE [LARGE SCALE GENOMIC DNA]</scope>
    <source>
        <strain evidence="12">FAR1</strain>
    </source>
</reference>
<feature type="transmembrane region" description="Helical" evidence="10">
    <location>
        <begin position="93"/>
        <end position="113"/>
    </location>
</feature>
<sequence>MTSSGLQCRFRDSKTTGVNGCVLDTVGPVGSSSVRHFHYRKLNMFASVPQRTIRQDYRSNEDSADDDFTVMPLGLRLLRYSGLWGDPQRKRSFVFMLLGTILLLIVPKVVLGTGSDSFDSFARSTAEFIFCYNNYLMMAIFAVQRKPFEQLIVAVQQLFDKHRARPTPTSALVVTVNRQIMRYSRLYVIVQGVYFLIFNLLPPVVTYHAYFTTSSNATNVTFLLPVESRFYFMDIRHSIVDYTIFTIVACPAFLFTAYLTVLKGLVFIGIIMYNTLQYQLVSSHVQDLTTHYRTDPALYRRQLTEIVNQHSVATNCTKLLDSVLSLILLVQFTNTVLMCCLFLFYISKNINSGAINVLLLFLALTVENFCFSYFGTKLTEENQAVGGTVYSIPWYKSSPSLQKQLQQMMRHAHKPRGITVGKFYIVDVSSFGQLIKMIFSYYLILKELF</sequence>
<organism evidence="11 12">
    <name type="scientific">Anopheles farauti</name>
    <dbReference type="NCBI Taxonomy" id="69004"/>
    <lineage>
        <taxon>Eukaryota</taxon>
        <taxon>Metazoa</taxon>
        <taxon>Ecdysozoa</taxon>
        <taxon>Arthropoda</taxon>
        <taxon>Hexapoda</taxon>
        <taxon>Insecta</taxon>
        <taxon>Pterygota</taxon>
        <taxon>Neoptera</taxon>
        <taxon>Endopterygota</taxon>
        <taxon>Diptera</taxon>
        <taxon>Nematocera</taxon>
        <taxon>Culicoidea</taxon>
        <taxon>Culicidae</taxon>
        <taxon>Anophelinae</taxon>
        <taxon>Anopheles</taxon>
    </lineage>
</organism>
<keyword evidence="4 10" id="KW-0812">Transmembrane</keyword>
<accession>A0A182QD63</accession>
<dbReference type="EMBL" id="AXCN02000418">
    <property type="status" value="NOT_ANNOTATED_CDS"/>
    <property type="molecule type" value="Genomic_DNA"/>
</dbReference>
<evidence type="ECO:0000256" key="6">
    <source>
        <dbReference type="ARBA" id="ARBA00022989"/>
    </source>
</evidence>
<dbReference type="STRING" id="69004.A0A182QD63"/>
<keyword evidence="2" id="KW-1003">Cell membrane</keyword>
<comment type="subcellular location">
    <subcellularLocation>
        <location evidence="1">Cell membrane</location>
        <topology evidence="1">Multi-pass membrane protein</topology>
    </subcellularLocation>
</comment>
<keyword evidence="6 10" id="KW-1133">Transmembrane helix</keyword>
<evidence type="ECO:0000256" key="8">
    <source>
        <dbReference type="ARBA" id="ARBA00023170"/>
    </source>
</evidence>
<proteinExistence type="predicted"/>
<evidence type="ECO:0000256" key="2">
    <source>
        <dbReference type="ARBA" id="ARBA00022475"/>
    </source>
</evidence>
<keyword evidence="8" id="KW-0675">Receptor</keyword>
<evidence type="ECO:0000313" key="12">
    <source>
        <dbReference type="Proteomes" id="UP000075886"/>
    </source>
</evidence>
<keyword evidence="9" id="KW-0807">Transducer</keyword>
<dbReference type="GO" id="GO:0005886">
    <property type="term" value="C:plasma membrane"/>
    <property type="evidence" value="ECO:0007669"/>
    <property type="project" value="UniProtKB-SubCell"/>
</dbReference>
<name>A0A182QD63_9DIPT</name>
<evidence type="ECO:0008006" key="13">
    <source>
        <dbReference type="Google" id="ProtNLM"/>
    </source>
</evidence>
<dbReference type="InterPro" id="IPR004117">
    <property type="entry name" value="7tm6_olfct_rcpt"/>
</dbReference>
<evidence type="ECO:0000256" key="3">
    <source>
        <dbReference type="ARBA" id="ARBA00022606"/>
    </source>
</evidence>
<evidence type="ECO:0000256" key="1">
    <source>
        <dbReference type="ARBA" id="ARBA00004651"/>
    </source>
</evidence>
<reference evidence="11" key="2">
    <citation type="submission" date="2020-05" db="UniProtKB">
        <authorList>
            <consortium name="EnsemblMetazoa"/>
        </authorList>
    </citation>
    <scope>IDENTIFICATION</scope>
    <source>
        <strain evidence="11">FAR1</strain>
    </source>
</reference>
<evidence type="ECO:0000256" key="4">
    <source>
        <dbReference type="ARBA" id="ARBA00022692"/>
    </source>
</evidence>
<dbReference type="AlphaFoldDB" id="A0A182QD63"/>
<keyword evidence="7 10" id="KW-0472">Membrane</keyword>
<evidence type="ECO:0000256" key="10">
    <source>
        <dbReference type="SAM" id="Phobius"/>
    </source>
</evidence>
<dbReference type="PANTHER" id="PTHR21137:SF35">
    <property type="entry name" value="ODORANT RECEPTOR 19A-RELATED"/>
    <property type="match status" value="1"/>
</dbReference>
<evidence type="ECO:0000313" key="11">
    <source>
        <dbReference type="EnsemblMetazoa" id="AFAF007792-PA"/>
    </source>
</evidence>
<dbReference type="PANTHER" id="PTHR21137">
    <property type="entry name" value="ODORANT RECEPTOR"/>
    <property type="match status" value="1"/>
</dbReference>
<feature type="transmembrane region" description="Helical" evidence="10">
    <location>
        <begin position="125"/>
        <end position="143"/>
    </location>
</feature>
<protein>
    <recommendedName>
        <fullName evidence="13">Odorant receptor</fullName>
    </recommendedName>
</protein>
<dbReference type="GO" id="GO:0007165">
    <property type="term" value="P:signal transduction"/>
    <property type="evidence" value="ECO:0007669"/>
    <property type="project" value="UniProtKB-KW"/>
</dbReference>
<feature type="transmembrane region" description="Helical" evidence="10">
    <location>
        <begin position="353"/>
        <end position="374"/>
    </location>
</feature>
<dbReference type="VEuPathDB" id="VectorBase:AFAF007792"/>
<keyword evidence="5" id="KW-0552">Olfaction</keyword>
<dbReference type="GO" id="GO:0005549">
    <property type="term" value="F:odorant binding"/>
    <property type="evidence" value="ECO:0007669"/>
    <property type="project" value="InterPro"/>
</dbReference>
<evidence type="ECO:0000256" key="9">
    <source>
        <dbReference type="ARBA" id="ARBA00023224"/>
    </source>
</evidence>
<dbReference type="Proteomes" id="UP000075886">
    <property type="component" value="Unassembled WGS sequence"/>
</dbReference>
<keyword evidence="3" id="KW-0716">Sensory transduction</keyword>